<evidence type="ECO:0000256" key="5">
    <source>
        <dbReference type="ARBA" id="ARBA00022833"/>
    </source>
</evidence>
<protein>
    <recommendedName>
        <fullName evidence="11">C2H2-type domain-containing protein</fullName>
    </recommendedName>
</protein>
<evidence type="ECO:0000256" key="3">
    <source>
        <dbReference type="ARBA" id="ARBA00022737"/>
    </source>
</evidence>
<feature type="region of interest" description="Disordered" evidence="10">
    <location>
        <begin position="176"/>
        <end position="210"/>
    </location>
</feature>
<evidence type="ECO:0000256" key="1">
    <source>
        <dbReference type="ARBA" id="ARBA00004123"/>
    </source>
</evidence>
<evidence type="ECO:0000256" key="4">
    <source>
        <dbReference type="ARBA" id="ARBA00022771"/>
    </source>
</evidence>
<dbReference type="GO" id="GO:0005634">
    <property type="term" value="C:nucleus"/>
    <property type="evidence" value="ECO:0007669"/>
    <property type="project" value="UniProtKB-SubCell"/>
</dbReference>
<dbReference type="OrthoDB" id="6077919at2759"/>
<name>A0A7H9AY19_ZYGMR</name>
<feature type="domain" description="C2H2-type" evidence="11">
    <location>
        <begin position="281"/>
        <end position="308"/>
    </location>
</feature>
<dbReference type="PROSITE" id="PS00028">
    <property type="entry name" value="ZINC_FINGER_C2H2_1"/>
    <property type="match status" value="2"/>
</dbReference>
<proteinExistence type="predicted"/>
<organism evidence="12 13">
    <name type="scientific">Zygotorulaspora mrakii</name>
    <name type="common">Zygosaccharomyces mrakii</name>
    <dbReference type="NCBI Taxonomy" id="42260"/>
    <lineage>
        <taxon>Eukaryota</taxon>
        <taxon>Fungi</taxon>
        <taxon>Dikarya</taxon>
        <taxon>Ascomycota</taxon>
        <taxon>Saccharomycotina</taxon>
        <taxon>Saccharomycetes</taxon>
        <taxon>Saccharomycetales</taxon>
        <taxon>Saccharomycetaceae</taxon>
        <taxon>Zygotorulaspora</taxon>
    </lineage>
</organism>
<dbReference type="GO" id="GO:0000981">
    <property type="term" value="F:DNA-binding transcription factor activity, RNA polymerase II-specific"/>
    <property type="evidence" value="ECO:0007669"/>
    <property type="project" value="TreeGrafter"/>
</dbReference>
<sequence>MMLGVTSTVAQDYKYLAPRANGVGRDPQQYFAAPYQVRAGPLGHGTPLNPEVSGGSCGSSAGYYTSSPTANYADAQPLPPAPLLQYSHQPQQLAYEYTTGSQCSSSRSRSSSISISPIVNKSHIRLPPISALVPAAVYAPEKTPLDHLMPSPCNGYHSQLPQQVLVSGPAFLEHQQHLHSHSHPHLPSHPHQQLHSHLHPHPHQHLHPQHLHQTNIPAQFSRPRYDSVVPEQQPQQQQQQQQQQQANGYYSKNDSFKIQSPSSLNVNINTDNLDPSIRYRKQCPVCGKICSRPSTLKTHLLIHTGDTPFKCTWEGCNKSFNVKSNMLRHLKSHERKQAKKEGKKSEV</sequence>
<dbReference type="GeneID" id="59234971"/>
<dbReference type="PANTHER" id="PTHR23235">
    <property type="entry name" value="KRUEPPEL-LIKE TRANSCRIPTION FACTOR"/>
    <property type="match status" value="1"/>
</dbReference>
<evidence type="ECO:0000256" key="6">
    <source>
        <dbReference type="ARBA" id="ARBA00023015"/>
    </source>
</evidence>
<keyword evidence="5" id="KW-0862">Zinc</keyword>
<keyword evidence="6" id="KW-0805">Transcription regulation</keyword>
<keyword evidence="3" id="KW-0677">Repeat</keyword>
<feature type="region of interest" description="Disordered" evidence="10">
    <location>
        <begin position="224"/>
        <end position="263"/>
    </location>
</feature>
<dbReference type="InterPro" id="IPR036236">
    <property type="entry name" value="Znf_C2H2_sf"/>
</dbReference>
<dbReference type="EMBL" id="CP058605">
    <property type="protein sequence ID" value="QLG71310.1"/>
    <property type="molecule type" value="Genomic_DNA"/>
</dbReference>
<evidence type="ECO:0000259" key="11">
    <source>
        <dbReference type="PROSITE" id="PS50157"/>
    </source>
</evidence>
<dbReference type="GO" id="GO:0000978">
    <property type="term" value="F:RNA polymerase II cis-regulatory region sequence-specific DNA binding"/>
    <property type="evidence" value="ECO:0007669"/>
    <property type="project" value="TreeGrafter"/>
</dbReference>
<evidence type="ECO:0000256" key="10">
    <source>
        <dbReference type="SAM" id="MobiDB-lite"/>
    </source>
</evidence>
<keyword evidence="13" id="KW-1185">Reference proteome</keyword>
<keyword evidence="2" id="KW-0479">Metal-binding</keyword>
<dbReference type="RefSeq" id="XP_037143038.1">
    <property type="nucleotide sequence ID" value="XM_037287143.1"/>
</dbReference>
<feature type="compositionally biased region" description="Polar residues" evidence="10">
    <location>
        <begin position="246"/>
        <end position="263"/>
    </location>
</feature>
<dbReference type="Pfam" id="PF00096">
    <property type="entry name" value="zf-C2H2"/>
    <property type="match status" value="2"/>
</dbReference>
<dbReference type="SUPFAM" id="SSF57667">
    <property type="entry name" value="beta-beta-alpha zinc fingers"/>
    <property type="match status" value="1"/>
</dbReference>
<dbReference type="InterPro" id="IPR013087">
    <property type="entry name" value="Znf_C2H2_type"/>
</dbReference>
<comment type="subcellular location">
    <subcellularLocation>
        <location evidence="1">Nucleus</location>
    </subcellularLocation>
</comment>
<keyword evidence="4 9" id="KW-0863">Zinc-finger</keyword>
<feature type="compositionally biased region" description="Basic residues" evidence="10">
    <location>
        <begin position="177"/>
        <end position="210"/>
    </location>
</feature>
<dbReference type="FunFam" id="3.30.160.60:FF:002345">
    <property type="entry name" value="YPR013C-like protein"/>
    <property type="match status" value="1"/>
</dbReference>
<feature type="domain" description="C2H2-type" evidence="11">
    <location>
        <begin position="309"/>
        <end position="338"/>
    </location>
</feature>
<gene>
    <name evidence="12" type="ORF">HG535_0B03490</name>
</gene>
<reference evidence="12 13" key="1">
    <citation type="submission" date="2020-07" db="EMBL/GenBank/DDBJ databases">
        <title>The yeast mating-type switching endonuclease HO is a domesticated member of an unorthodox homing genetic element family.</title>
        <authorList>
            <person name="Coughlan A.Y."/>
            <person name="Lombardi L."/>
            <person name="Braun-Galleani S."/>
            <person name="Martos A.R."/>
            <person name="Galeote V."/>
            <person name="Bigey F."/>
            <person name="Dequin S."/>
            <person name="Byrne K.P."/>
            <person name="Wolfe K.H."/>
        </authorList>
    </citation>
    <scope>NUCLEOTIDE SEQUENCE [LARGE SCALE GENOMIC DNA]</scope>
    <source>
        <strain evidence="12 13">NRRL Y-6702</strain>
    </source>
</reference>
<evidence type="ECO:0000256" key="8">
    <source>
        <dbReference type="ARBA" id="ARBA00023242"/>
    </source>
</evidence>
<evidence type="ECO:0000256" key="2">
    <source>
        <dbReference type="ARBA" id="ARBA00022723"/>
    </source>
</evidence>
<feature type="compositionally biased region" description="Low complexity" evidence="10">
    <location>
        <begin position="232"/>
        <end position="245"/>
    </location>
</feature>
<dbReference type="Gene3D" id="3.30.160.60">
    <property type="entry name" value="Classic Zinc Finger"/>
    <property type="match status" value="2"/>
</dbReference>
<dbReference type="FunFam" id="3.30.160.60:FF:000594">
    <property type="entry name" value="Transcription factor HIVEP2"/>
    <property type="match status" value="1"/>
</dbReference>
<keyword evidence="8" id="KW-0539">Nucleus</keyword>
<evidence type="ECO:0000256" key="9">
    <source>
        <dbReference type="PROSITE-ProRule" id="PRU00042"/>
    </source>
</evidence>
<dbReference type="KEGG" id="zmk:HG535_0B03490"/>
<dbReference type="PROSITE" id="PS50157">
    <property type="entry name" value="ZINC_FINGER_C2H2_2"/>
    <property type="match status" value="2"/>
</dbReference>
<dbReference type="Proteomes" id="UP000509704">
    <property type="component" value="Chromosome 2"/>
</dbReference>
<evidence type="ECO:0000256" key="7">
    <source>
        <dbReference type="ARBA" id="ARBA00023163"/>
    </source>
</evidence>
<dbReference type="AlphaFoldDB" id="A0A7H9AY19"/>
<accession>A0A7H9AY19</accession>
<evidence type="ECO:0000313" key="12">
    <source>
        <dbReference type="EMBL" id="QLG71310.1"/>
    </source>
</evidence>
<keyword evidence="7" id="KW-0804">Transcription</keyword>
<dbReference type="SMART" id="SM00355">
    <property type="entry name" value="ZnF_C2H2"/>
    <property type="match status" value="2"/>
</dbReference>
<evidence type="ECO:0000313" key="13">
    <source>
        <dbReference type="Proteomes" id="UP000509704"/>
    </source>
</evidence>
<dbReference type="PANTHER" id="PTHR23235:SF156">
    <property type="entry name" value="KRUPPEL-LIKE FACTOR 18"/>
    <property type="match status" value="1"/>
</dbReference>
<dbReference type="GO" id="GO:0008270">
    <property type="term" value="F:zinc ion binding"/>
    <property type="evidence" value="ECO:0007669"/>
    <property type="project" value="UniProtKB-KW"/>
</dbReference>